<dbReference type="InterPro" id="IPR027417">
    <property type="entry name" value="P-loop_NTPase"/>
</dbReference>
<dbReference type="CDD" id="cd03215">
    <property type="entry name" value="ABC_Carb_Monos_II"/>
    <property type="match status" value="1"/>
</dbReference>
<organism evidence="10 11">
    <name type="scientific">Motilibacter peucedani</name>
    <dbReference type="NCBI Taxonomy" id="598650"/>
    <lineage>
        <taxon>Bacteria</taxon>
        <taxon>Bacillati</taxon>
        <taxon>Actinomycetota</taxon>
        <taxon>Actinomycetes</taxon>
        <taxon>Motilibacterales</taxon>
        <taxon>Motilibacteraceae</taxon>
        <taxon>Motilibacter</taxon>
    </lineage>
</organism>
<keyword evidence="6 10" id="KW-0067">ATP-binding</keyword>
<evidence type="ECO:0000256" key="6">
    <source>
        <dbReference type="ARBA" id="ARBA00022840"/>
    </source>
</evidence>
<keyword evidence="3" id="KW-1003">Cell membrane</keyword>
<comment type="caution">
    <text evidence="10">The sequence shown here is derived from an EMBL/GenBank/DDBJ whole genome shotgun (WGS) entry which is preliminary data.</text>
</comment>
<keyword evidence="5" id="KW-0547">Nucleotide-binding</keyword>
<dbReference type="InParanoid" id="A0A420XU92"/>
<dbReference type="RefSeq" id="WP_231121468.1">
    <property type="nucleotide sequence ID" value="NZ_RBWV01000009.1"/>
</dbReference>
<evidence type="ECO:0000256" key="2">
    <source>
        <dbReference type="ARBA" id="ARBA00022448"/>
    </source>
</evidence>
<dbReference type="GO" id="GO:0016887">
    <property type="term" value="F:ATP hydrolysis activity"/>
    <property type="evidence" value="ECO:0007669"/>
    <property type="project" value="InterPro"/>
</dbReference>
<feature type="domain" description="ABC transporter" evidence="9">
    <location>
        <begin position="259"/>
        <end position="510"/>
    </location>
</feature>
<accession>A0A420XU92</accession>
<dbReference type="PROSITE" id="PS50893">
    <property type="entry name" value="ABC_TRANSPORTER_2"/>
    <property type="match status" value="2"/>
</dbReference>
<dbReference type="InterPro" id="IPR003439">
    <property type="entry name" value="ABC_transporter-like_ATP-bd"/>
</dbReference>
<keyword evidence="4" id="KW-0677">Repeat</keyword>
<evidence type="ECO:0000313" key="10">
    <source>
        <dbReference type="EMBL" id="RKS80413.1"/>
    </source>
</evidence>
<dbReference type="GO" id="GO:0005886">
    <property type="term" value="C:plasma membrane"/>
    <property type="evidence" value="ECO:0007669"/>
    <property type="project" value="UniProtKB-SubCell"/>
</dbReference>
<dbReference type="PANTHER" id="PTHR43790">
    <property type="entry name" value="CARBOHYDRATE TRANSPORT ATP-BINDING PROTEIN MG119-RELATED"/>
    <property type="match status" value="1"/>
</dbReference>
<gene>
    <name evidence="10" type="ORF">CLV35_0845</name>
</gene>
<evidence type="ECO:0000256" key="4">
    <source>
        <dbReference type="ARBA" id="ARBA00022737"/>
    </source>
</evidence>
<dbReference type="AlphaFoldDB" id="A0A420XU92"/>
<dbReference type="PROSITE" id="PS00211">
    <property type="entry name" value="ABC_TRANSPORTER_1"/>
    <property type="match status" value="1"/>
</dbReference>
<evidence type="ECO:0000256" key="1">
    <source>
        <dbReference type="ARBA" id="ARBA00004202"/>
    </source>
</evidence>
<dbReference type="InterPro" id="IPR050107">
    <property type="entry name" value="ABC_carbohydrate_import_ATPase"/>
</dbReference>
<proteinExistence type="predicted"/>
<dbReference type="PANTHER" id="PTHR43790:SF9">
    <property type="entry name" value="GALACTOFURANOSE TRANSPORTER ATP-BINDING PROTEIN YTFR"/>
    <property type="match status" value="1"/>
</dbReference>
<evidence type="ECO:0000313" key="11">
    <source>
        <dbReference type="Proteomes" id="UP000281955"/>
    </source>
</evidence>
<sequence length="519" mass="55701">MPADPAQQQAPTLSITGASKRFAGVVALDDVSVDLRPGEVHALVGENGAGKSTLIKLMTGVYSLDEGELRFEGQPRTFKSAREAQQAGIQTIYQEVFLAPQLSVARNMFLGREPQRFGSLNLGKMNRDSQEILERYGIVADVRRPLGDLGLGVQQMVAVARAVSQDAKVVIMDEPTSSLEPREIDKLLSVVALLRQQGVAIVYVSHKMDEIFRACDVVTVLRDGKLVSTDPVSAMTRRTLVSRMLGREATDVESGRTQLSARAVVDRETTPALQAQEVSRKLVLEDISLTVHPGEIVGLAGLLGSGRSETARAVFGAMPVDSGSVAVGGEVSRHRSPAASIRRGVAMLPEDRKVEGIIPGMSIRDNIALAALPQLSRGGFINRRRQDEIVEVFMRRLRIRASGPLQRVSELSGGNQQKVLLARLLCLNPKVLILDEPTRGIDVGAKAEVQALIAELAEKGLGVMLISSELEEVVEGSDTVLVLRDGAALGTLFGDEISEDSIMNLIAGAAADTLETTTP</sequence>
<dbReference type="CDD" id="cd03216">
    <property type="entry name" value="ABC_Carb_Monos_I"/>
    <property type="match status" value="1"/>
</dbReference>
<evidence type="ECO:0000256" key="5">
    <source>
        <dbReference type="ARBA" id="ARBA00022741"/>
    </source>
</evidence>
<dbReference type="Pfam" id="PF00005">
    <property type="entry name" value="ABC_tran"/>
    <property type="match status" value="2"/>
</dbReference>
<dbReference type="SMART" id="SM00382">
    <property type="entry name" value="AAA"/>
    <property type="match status" value="2"/>
</dbReference>
<dbReference type="InterPro" id="IPR003593">
    <property type="entry name" value="AAA+_ATPase"/>
</dbReference>
<dbReference type="Proteomes" id="UP000281955">
    <property type="component" value="Unassembled WGS sequence"/>
</dbReference>
<name>A0A420XU92_9ACTN</name>
<keyword evidence="11" id="KW-1185">Reference proteome</keyword>
<evidence type="ECO:0000256" key="3">
    <source>
        <dbReference type="ARBA" id="ARBA00022475"/>
    </source>
</evidence>
<evidence type="ECO:0000256" key="8">
    <source>
        <dbReference type="ARBA" id="ARBA00023136"/>
    </source>
</evidence>
<reference evidence="10 11" key="1">
    <citation type="submission" date="2018-10" db="EMBL/GenBank/DDBJ databases">
        <title>Genomic Encyclopedia of Archaeal and Bacterial Type Strains, Phase II (KMG-II): from individual species to whole genera.</title>
        <authorList>
            <person name="Goeker M."/>
        </authorList>
    </citation>
    <scope>NUCLEOTIDE SEQUENCE [LARGE SCALE GENOMIC DNA]</scope>
    <source>
        <strain evidence="10 11">RP-AC37</strain>
    </source>
</reference>
<keyword evidence="7" id="KW-1278">Translocase</keyword>
<dbReference type="GO" id="GO:0005524">
    <property type="term" value="F:ATP binding"/>
    <property type="evidence" value="ECO:0007669"/>
    <property type="project" value="UniProtKB-KW"/>
</dbReference>
<keyword evidence="8" id="KW-0472">Membrane</keyword>
<dbReference type="SUPFAM" id="SSF52540">
    <property type="entry name" value="P-loop containing nucleoside triphosphate hydrolases"/>
    <property type="match status" value="2"/>
</dbReference>
<dbReference type="Gene3D" id="3.40.50.300">
    <property type="entry name" value="P-loop containing nucleotide triphosphate hydrolases"/>
    <property type="match status" value="2"/>
</dbReference>
<evidence type="ECO:0000259" key="9">
    <source>
        <dbReference type="PROSITE" id="PS50893"/>
    </source>
</evidence>
<protein>
    <submittedName>
        <fullName evidence="10">Ribose transport system ATP-binding protein</fullName>
    </submittedName>
</protein>
<dbReference type="FunFam" id="3.40.50.300:FF:000127">
    <property type="entry name" value="Ribose import ATP-binding protein RbsA"/>
    <property type="match status" value="1"/>
</dbReference>
<keyword evidence="2" id="KW-0813">Transport</keyword>
<comment type="subcellular location">
    <subcellularLocation>
        <location evidence="1">Cell membrane</location>
        <topology evidence="1">Peripheral membrane protein</topology>
    </subcellularLocation>
</comment>
<dbReference type="EMBL" id="RBWV01000009">
    <property type="protein sequence ID" value="RKS80413.1"/>
    <property type="molecule type" value="Genomic_DNA"/>
</dbReference>
<feature type="domain" description="ABC transporter" evidence="9">
    <location>
        <begin position="13"/>
        <end position="248"/>
    </location>
</feature>
<dbReference type="InterPro" id="IPR017871">
    <property type="entry name" value="ABC_transporter-like_CS"/>
</dbReference>
<evidence type="ECO:0000256" key="7">
    <source>
        <dbReference type="ARBA" id="ARBA00022967"/>
    </source>
</evidence>